<reference evidence="2 3" key="1">
    <citation type="submission" date="2013-08" db="EMBL/GenBank/DDBJ databases">
        <title>The genome sequence of Knoellia sinensis.</title>
        <authorList>
            <person name="Zhu W."/>
            <person name="Wang G."/>
        </authorList>
    </citation>
    <scope>NUCLEOTIDE SEQUENCE [LARGE SCALE GENOMIC DNA]</scope>
    <source>
        <strain evidence="2 3">KCTC 19936</strain>
    </source>
</reference>
<sequence>MQFHVRPDDIGGHAKEVGGYTTRLSAAASAGETTLDSQAFGLINVFLASAATAIAGAAQRGVENSSKDMTETMRNLKQVVRQYDSDDDSAKSRVSKAAEK</sequence>
<organism evidence="2 3">
    <name type="scientific">Knoellia sinensis KCTC 19936</name>
    <dbReference type="NCBI Taxonomy" id="1385520"/>
    <lineage>
        <taxon>Bacteria</taxon>
        <taxon>Bacillati</taxon>
        <taxon>Actinomycetota</taxon>
        <taxon>Actinomycetes</taxon>
        <taxon>Micrococcales</taxon>
        <taxon>Intrasporangiaceae</taxon>
        <taxon>Knoellia</taxon>
    </lineage>
</organism>
<dbReference type="eggNOG" id="ENOG50314HX">
    <property type="taxonomic scope" value="Bacteria"/>
</dbReference>
<dbReference type="STRING" id="1385520.N802_18115"/>
<dbReference type="Proteomes" id="UP000030002">
    <property type="component" value="Unassembled WGS sequence"/>
</dbReference>
<accession>A0A0A0J664</accession>
<keyword evidence="3" id="KW-1185">Reference proteome</keyword>
<name>A0A0A0J664_9MICO</name>
<evidence type="ECO:0000256" key="1">
    <source>
        <dbReference type="SAM" id="MobiDB-lite"/>
    </source>
</evidence>
<dbReference type="OrthoDB" id="4869066at2"/>
<comment type="caution">
    <text evidence="2">The sequence shown here is derived from an EMBL/GenBank/DDBJ whole genome shotgun (WGS) entry which is preliminary data.</text>
</comment>
<proteinExistence type="predicted"/>
<protein>
    <recommendedName>
        <fullName evidence="4">ESX-1 secretion-associated protein</fullName>
    </recommendedName>
</protein>
<feature type="region of interest" description="Disordered" evidence="1">
    <location>
        <begin position="80"/>
        <end position="100"/>
    </location>
</feature>
<dbReference type="AlphaFoldDB" id="A0A0A0J664"/>
<evidence type="ECO:0000313" key="2">
    <source>
        <dbReference type="EMBL" id="KGN32279.1"/>
    </source>
</evidence>
<gene>
    <name evidence="2" type="ORF">N802_18115</name>
</gene>
<evidence type="ECO:0008006" key="4">
    <source>
        <dbReference type="Google" id="ProtNLM"/>
    </source>
</evidence>
<dbReference type="EMBL" id="AVPJ01000007">
    <property type="protein sequence ID" value="KGN32279.1"/>
    <property type="molecule type" value="Genomic_DNA"/>
</dbReference>
<dbReference type="RefSeq" id="WP_035915968.1">
    <property type="nucleotide sequence ID" value="NZ_AVPJ01000007.1"/>
</dbReference>
<feature type="compositionally biased region" description="Basic and acidic residues" evidence="1">
    <location>
        <begin position="88"/>
        <end position="100"/>
    </location>
</feature>
<evidence type="ECO:0000313" key="3">
    <source>
        <dbReference type="Proteomes" id="UP000030002"/>
    </source>
</evidence>